<dbReference type="CDD" id="cd01392">
    <property type="entry name" value="HTH_LacI"/>
    <property type="match status" value="1"/>
</dbReference>
<evidence type="ECO:0000313" key="5">
    <source>
        <dbReference type="EMBL" id="SDN63572.1"/>
    </source>
</evidence>
<dbReference type="RefSeq" id="WP_030428528.1">
    <property type="nucleotide sequence ID" value="NZ_JOEF01000004.1"/>
</dbReference>
<dbReference type="Gene3D" id="1.10.260.40">
    <property type="entry name" value="lambda repressor-like DNA-binding domains"/>
    <property type="match status" value="1"/>
</dbReference>
<dbReference type="OrthoDB" id="9785139at2"/>
<evidence type="ECO:0000256" key="2">
    <source>
        <dbReference type="ARBA" id="ARBA00023125"/>
    </source>
</evidence>
<gene>
    <name evidence="5" type="ORF">SAMN04489726_7517</name>
</gene>
<dbReference type="GO" id="GO:0000976">
    <property type="term" value="F:transcription cis-regulatory region binding"/>
    <property type="evidence" value="ECO:0007669"/>
    <property type="project" value="TreeGrafter"/>
</dbReference>
<dbReference type="eggNOG" id="COG1609">
    <property type="taxonomic scope" value="Bacteria"/>
</dbReference>
<reference evidence="5 6" key="1">
    <citation type="submission" date="2016-10" db="EMBL/GenBank/DDBJ databases">
        <authorList>
            <person name="de Groot N.N."/>
        </authorList>
    </citation>
    <scope>NUCLEOTIDE SEQUENCE [LARGE SCALE GENOMIC DNA]</scope>
    <source>
        <strain evidence="5 6">DSM 44149</strain>
    </source>
</reference>
<dbReference type="SMART" id="SM00354">
    <property type="entry name" value="HTH_LACI"/>
    <property type="match status" value="1"/>
</dbReference>
<dbReference type="InterPro" id="IPR000843">
    <property type="entry name" value="HTH_LacI"/>
</dbReference>
<dbReference type="Pfam" id="PF13377">
    <property type="entry name" value="Peripla_BP_3"/>
    <property type="match status" value="1"/>
</dbReference>
<name>A0A1H0D0A5_ALLAB</name>
<dbReference type="CDD" id="cd06267">
    <property type="entry name" value="PBP1_LacI_sugar_binding-like"/>
    <property type="match status" value="1"/>
</dbReference>
<evidence type="ECO:0000259" key="4">
    <source>
        <dbReference type="PROSITE" id="PS50932"/>
    </source>
</evidence>
<evidence type="ECO:0000313" key="6">
    <source>
        <dbReference type="Proteomes" id="UP000183376"/>
    </source>
</evidence>
<protein>
    <submittedName>
        <fullName evidence="5">Transcriptional regulator, LacI family</fullName>
    </submittedName>
</protein>
<keyword evidence="6" id="KW-1185">Reference proteome</keyword>
<dbReference type="EMBL" id="LT629701">
    <property type="protein sequence ID" value="SDN63572.1"/>
    <property type="molecule type" value="Genomic_DNA"/>
</dbReference>
<dbReference type="Gene3D" id="3.40.50.2300">
    <property type="match status" value="2"/>
</dbReference>
<keyword evidence="2" id="KW-0238">DNA-binding</keyword>
<evidence type="ECO:0000256" key="3">
    <source>
        <dbReference type="ARBA" id="ARBA00023163"/>
    </source>
</evidence>
<dbReference type="GO" id="GO:0003700">
    <property type="term" value="F:DNA-binding transcription factor activity"/>
    <property type="evidence" value="ECO:0007669"/>
    <property type="project" value="TreeGrafter"/>
</dbReference>
<sequence length="330" mass="34726">MVREGRVSARDVAEHAGCSVSAVSLVVNGKDAGRISPELRERVLAAVTELDYRPNRSARSLVTGDSGTICVVLPDPANPFFGDVLAGLGAALGDEHTLALVLPTSGTDYDQRTVLRAYSLDPAGVVLISPGEPVLRGLVPRCPTLVVDAPGRTPPLPRVDLDTVAAGELISDHLTALGHRGFGYIGPKSDKPTFRTRREAFLDRVTGAEVLHTLDLPDWDPLAAAVTMASVLPGWLDSGVTAVVCADDLLGYGVLTALDRLGRSGVAVVGMGDLPFSQLCRPALTSVDFAGRRAGELAGQSLLSWISTGERPRRARVPAKLMVRASTEKG</sequence>
<dbReference type="AlphaFoldDB" id="A0A1H0D0A5"/>
<dbReference type="InterPro" id="IPR028082">
    <property type="entry name" value="Peripla_BP_I"/>
</dbReference>
<keyword evidence="1" id="KW-0805">Transcription regulation</keyword>
<evidence type="ECO:0000256" key="1">
    <source>
        <dbReference type="ARBA" id="ARBA00023015"/>
    </source>
</evidence>
<proteinExistence type="predicted"/>
<dbReference type="PANTHER" id="PTHR30146">
    <property type="entry name" value="LACI-RELATED TRANSCRIPTIONAL REPRESSOR"/>
    <property type="match status" value="1"/>
</dbReference>
<keyword evidence="3" id="KW-0804">Transcription</keyword>
<dbReference type="STRING" id="211114.SAMN04489726_7517"/>
<organism evidence="5 6">
    <name type="scientific">Allokutzneria albata</name>
    <name type="common">Kibdelosporangium albatum</name>
    <dbReference type="NCBI Taxonomy" id="211114"/>
    <lineage>
        <taxon>Bacteria</taxon>
        <taxon>Bacillati</taxon>
        <taxon>Actinomycetota</taxon>
        <taxon>Actinomycetes</taxon>
        <taxon>Pseudonocardiales</taxon>
        <taxon>Pseudonocardiaceae</taxon>
        <taxon>Allokutzneria</taxon>
    </lineage>
</organism>
<dbReference type="PANTHER" id="PTHR30146:SF138">
    <property type="entry name" value="TRANSCRIPTIONAL REGULATORY PROTEIN"/>
    <property type="match status" value="1"/>
</dbReference>
<dbReference type="SUPFAM" id="SSF53822">
    <property type="entry name" value="Periplasmic binding protein-like I"/>
    <property type="match status" value="1"/>
</dbReference>
<dbReference type="PROSITE" id="PS50932">
    <property type="entry name" value="HTH_LACI_2"/>
    <property type="match status" value="1"/>
</dbReference>
<dbReference type="SUPFAM" id="SSF47413">
    <property type="entry name" value="lambda repressor-like DNA-binding domains"/>
    <property type="match status" value="1"/>
</dbReference>
<dbReference type="InterPro" id="IPR010982">
    <property type="entry name" value="Lambda_DNA-bd_dom_sf"/>
</dbReference>
<accession>A0A1H0D0A5</accession>
<dbReference type="Pfam" id="PF00356">
    <property type="entry name" value="LacI"/>
    <property type="match status" value="1"/>
</dbReference>
<dbReference type="InterPro" id="IPR046335">
    <property type="entry name" value="LacI/GalR-like_sensor"/>
</dbReference>
<dbReference type="Proteomes" id="UP000183376">
    <property type="component" value="Chromosome I"/>
</dbReference>
<feature type="domain" description="HTH lacI-type" evidence="4">
    <location>
        <begin position="7"/>
        <end position="63"/>
    </location>
</feature>